<evidence type="ECO:0000313" key="2">
    <source>
        <dbReference type="EMBL" id="SED43176.1"/>
    </source>
</evidence>
<protein>
    <submittedName>
        <fullName evidence="2">Uncharacterized protein</fullName>
    </submittedName>
</protein>
<organism evidence="2 3">
    <name type="scientific">Rhodococcus jostii</name>
    <dbReference type="NCBI Taxonomy" id="132919"/>
    <lineage>
        <taxon>Bacteria</taxon>
        <taxon>Bacillati</taxon>
        <taxon>Actinomycetota</taxon>
        <taxon>Actinomycetes</taxon>
        <taxon>Mycobacteriales</taxon>
        <taxon>Nocardiaceae</taxon>
        <taxon>Rhodococcus</taxon>
    </lineage>
</organism>
<accession>A0A1H5AL56</accession>
<gene>
    <name evidence="2" type="ORF">SAMN04490220_4473</name>
</gene>
<feature type="compositionally biased region" description="Basic and acidic residues" evidence="1">
    <location>
        <begin position="188"/>
        <end position="200"/>
    </location>
</feature>
<dbReference type="Proteomes" id="UP000183407">
    <property type="component" value="Unassembled WGS sequence"/>
</dbReference>
<sequence>MERGVSFAGRAGKARCWVEGERRPGSATACPRVTTSLHPVWRLRTPGLDTTSTSVQMRTRALCVGTFRTPYMAVASLWCGSPGATKVSTGDARMRTFVVRRADYRSRGFSSLARGRAAGLHALPIDRISVNASRRQRSNGSQNSPRRATARTGTPICFLCVSNKLHLPATMFRAGKFCGPVRTVDPVDSRPTEVPLDFHHSPPMRSRSQ</sequence>
<evidence type="ECO:0000313" key="3">
    <source>
        <dbReference type="Proteomes" id="UP000183407"/>
    </source>
</evidence>
<proteinExistence type="predicted"/>
<feature type="region of interest" description="Disordered" evidence="1">
    <location>
        <begin position="188"/>
        <end position="209"/>
    </location>
</feature>
<dbReference type="EMBL" id="FNTL01000004">
    <property type="protein sequence ID" value="SED43176.1"/>
    <property type="molecule type" value="Genomic_DNA"/>
</dbReference>
<dbReference type="AlphaFoldDB" id="A0A1H5AL56"/>
<evidence type="ECO:0000256" key="1">
    <source>
        <dbReference type="SAM" id="MobiDB-lite"/>
    </source>
</evidence>
<name>A0A1H5AL56_RHOJO</name>
<reference evidence="3" key="1">
    <citation type="submission" date="2016-10" db="EMBL/GenBank/DDBJ databases">
        <authorList>
            <person name="Varghese N."/>
        </authorList>
    </citation>
    <scope>NUCLEOTIDE SEQUENCE [LARGE SCALE GENOMIC DNA]</scope>
    <source>
        <strain evidence="3">DSM 44719</strain>
    </source>
</reference>